<dbReference type="Pfam" id="PF01764">
    <property type="entry name" value="Lipase_3"/>
    <property type="match status" value="1"/>
</dbReference>
<dbReference type="Gene3D" id="3.40.50.1820">
    <property type="entry name" value="alpha/beta hydrolase"/>
    <property type="match status" value="1"/>
</dbReference>
<dbReference type="GO" id="GO:0006629">
    <property type="term" value="P:lipid metabolic process"/>
    <property type="evidence" value="ECO:0007669"/>
    <property type="project" value="InterPro"/>
</dbReference>
<evidence type="ECO:0000313" key="2">
    <source>
        <dbReference type="EMBL" id="OBY31016.1"/>
    </source>
</evidence>
<evidence type="ECO:0000259" key="1">
    <source>
        <dbReference type="Pfam" id="PF01764"/>
    </source>
</evidence>
<dbReference type="STRING" id="354243.BST28_00645"/>
<protein>
    <submittedName>
        <fullName evidence="2">Lipase</fullName>
    </submittedName>
</protein>
<evidence type="ECO:0000313" key="3">
    <source>
        <dbReference type="Proteomes" id="UP000092668"/>
    </source>
</evidence>
<name>A0A1B8SEC0_9MYCO</name>
<feature type="domain" description="Fungal lipase-type" evidence="1">
    <location>
        <begin position="97"/>
        <end position="249"/>
    </location>
</feature>
<comment type="caution">
    <text evidence="2">The sequence shown here is derived from an EMBL/GenBank/DDBJ whole genome shotgun (WGS) entry which is preliminary data.</text>
</comment>
<dbReference type="CDD" id="cd00519">
    <property type="entry name" value="Lipase_3"/>
    <property type="match status" value="1"/>
</dbReference>
<keyword evidence="3" id="KW-1185">Reference proteome</keyword>
<proteinExistence type="predicted"/>
<dbReference type="InterPro" id="IPR002921">
    <property type="entry name" value="Fungal_lipase-type"/>
</dbReference>
<dbReference type="EMBL" id="LFOE01000022">
    <property type="protein sequence ID" value="OBY31016.1"/>
    <property type="molecule type" value="Genomic_DNA"/>
</dbReference>
<reference evidence="2 3" key="1">
    <citation type="submission" date="2015-06" db="EMBL/GenBank/DDBJ databases">
        <title>Genome sequence of Mycobacterium kumamotonense strain Roo.</title>
        <authorList>
            <person name="Greninger A.L."/>
            <person name="Cunningham G."/>
            <person name="Miller S."/>
        </authorList>
    </citation>
    <scope>NUCLEOTIDE SEQUENCE [LARGE SCALE GENOMIC DNA]</scope>
    <source>
        <strain evidence="2 3">Roo</strain>
    </source>
</reference>
<dbReference type="PANTHER" id="PTHR45856:SF25">
    <property type="entry name" value="FUNGAL LIPASE-LIKE DOMAIN-CONTAINING PROTEIN"/>
    <property type="match status" value="1"/>
</dbReference>
<dbReference type="Proteomes" id="UP000092668">
    <property type="component" value="Unassembled WGS sequence"/>
</dbReference>
<dbReference type="PATRIC" id="fig|354243.3.peg.3080"/>
<sequence length="290" mass="30073">MRSGSGVHNTVGLLHFFPVGFSASHARDVVLPLAQAAYTVMSGAAPALPTGFTQTALIETDPAHLAALPERHPAKAMAKDTNIFGLMGHDTASGTVFVSFRGSADVADWIADFDFLPAPYAPVAASMRGSQLRPSSGEPRWTAGFGQVHAGFQDVYGCVRHSIAANLPAAARGCQTILITGHSLGAALAVLAAPDVARTVLDGRTIEPRVTTFGGPRTGLPDFAAAFNAAIECCYRVVNFLDIVPLVPPSPYVHVGAEIAVDSGGAIDIGWRHSLAGYHAGLAALLAAQQ</sequence>
<dbReference type="AlphaFoldDB" id="A0A1B8SEC0"/>
<accession>A0A1B8SEC0</accession>
<dbReference type="InterPro" id="IPR029058">
    <property type="entry name" value="AB_hydrolase_fold"/>
</dbReference>
<gene>
    <name evidence="2" type="ORF">ACT18_14900</name>
</gene>
<dbReference type="PANTHER" id="PTHR45856">
    <property type="entry name" value="ALPHA/BETA-HYDROLASES SUPERFAMILY PROTEIN"/>
    <property type="match status" value="1"/>
</dbReference>
<dbReference type="InterPro" id="IPR051218">
    <property type="entry name" value="Sec_MonoDiacylglyc_Lipase"/>
</dbReference>
<dbReference type="SUPFAM" id="SSF53474">
    <property type="entry name" value="alpha/beta-Hydrolases"/>
    <property type="match status" value="1"/>
</dbReference>
<organism evidence="2 3">
    <name type="scientific">Mycolicibacter kumamotonensis</name>
    <dbReference type="NCBI Taxonomy" id="354243"/>
    <lineage>
        <taxon>Bacteria</taxon>
        <taxon>Bacillati</taxon>
        <taxon>Actinomycetota</taxon>
        <taxon>Actinomycetes</taxon>
        <taxon>Mycobacteriales</taxon>
        <taxon>Mycobacteriaceae</taxon>
        <taxon>Mycolicibacter</taxon>
    </lineage>
</organism>